<evidence type="ECO:0000256" key="1">
    <source>
        <dbReference type="SAM" id="Phobius"/>
    </source>
</evidence>
<accession>A0ABR8ESL3</accession>
<proteinExistence type="predicted"/>
<organism evidence="2 3">
    <name type="scientific">Nostoc linckia FACHB-391</name>
    <dbReference type="NCBI Taxonomy" id="2692906"/>
    <lineage>
        <taxon>Bacteria</taxon>
        <taxon>Bacillati</taxon>
        <taxon>Cyanobacteriota</taxon>
        <taxon>Cyanophyceae</taxon>
        <taxon>Nostocales</taxon>
        <taxon>Nostocaceae</taxon>
        <taxon>Nostoc</taxon>
    </lineage>
</organism>
<dbReference type="RefSeq" id="WP_190889542.1">
    <property type="nucleotide sequence ID" value="NZ_JACJTE010000007.1"/>
</dbReference>
<sequence>MLQPDNLRLGIAAWGLGMGHWELGILIILLPLSLFPSRQSPVPNPLTTTDIEMVNLCEF</sequence>
<keyword evidence="1" id="KW-1133">Transmembrane helix</keyword>
<comment type="caution">
    <text evidence="2">The sequence shown here is derived from an EMBL/GenBank/DDBJ whole genome shotgun (WGS) entry which is preliminary data.</text>
</comment>
<protein>
    <submittedName>
        <fullName evidence="2">Uncharacterized protein</fullName>
    </submittedName>
</protein>
<dbReference type="EMBL" id="JACJTE010000007">
    <property type="protein sequence ID" value="MBD2560923.1"/>
    <property type="molecule type" value="Genomic_DNA"/>
</dbReference>
<name>A0ABR8ESL3_NOSLI</name>
<feature type="transmembrane region" description="Helical" evidence="1">
    <location>
        <begin position="12"/>
        <end position="35"/>
    </location>
</feature>
<keyword evidence="1" id="KW-0812">Transmembrane</keyword>
<dbReference type="Proteomes" id="UP000604661">
    <property type="component" value="Unassembled WGS sequence"/>
</dbReference>
<reference evidence="2 3" key="1">
    <citation type="journal article" date="2020" name="ISME J.">
        <title>Comparative genomics reveals insights into cyanobacterial evolution and habitat adaptation.</title>
        <authorList>
            <person name="Chen M.Y."/>
            <person name="Teng W.K."/>
            <person name="Zhao L."/>
            <person name="Hu C.X."/>
            <person name="Zhou Y.K."/>
            <person name="Han B.P."/>
            <person name="Song L.R."/>
            <person name="Shu W.S."/>
        </authorList>
    </citation>
    <scope>NUCLEOTIDE SEQUENCE [LARGE SCALE GENOMIC DNA]</scope>
    <source>
        <strain evidence="2 3">FACHB-391</strain>
    </source>
</reference>
<evidence type="ECO:0000313" key="3">
    <source>
        <dbReference type="Proteomes" id="UP000604661"/>
    </source>
</evidence>
<keyword evidence="3" id="KW-1185">Reference proteome</keyword>
<evidence type="ECO:0000313" key="2">
    <source>
        <dbReference type="EMBL" id="MBD2560923.1"/>
    </source>
</evidence>
<keyword evidence="1" id="KW-0472">Membrane</keyword>
<gene>
    <name evidence="2" type="ORF">H6G95_09880</name>
</gene>